<dbReference type="Gene3D" id="2.30.30.40">
    <property type="entry name" value="SH3 Domains"/>
    <property type="match status" value="1"/>
</dbReference>
<name>A0A3B1BL07_9ZZZZ</name>
<dbReference type="SUPFAM" id="SSF50341">
    <property type="entry name" value="CheW-like"/>
    <property type="match status" value="1"/>
</dbReference>
<keyword evidence="3" id="KW-0963">Cytoplasm</keyword>
<sequence length="221" mass="25438">MEINDCWNQIGIRARVDKRCPELERVIHCHNCEVYSRASRNILEQDFPAGYQQQWTDVYAREEQLPQPGRFRSVLIFRLGEEWFALAAQLIDEVARMKSIHRLPHVDDRIVTGLVNIRGELKICVSLGEILGLENASVSQVREHIVFARIIIAHADTGQFVFPVSEVHGIHQYQEEELGEVPVTVSKATATYTQGMLKWKDRHVACLDNELLFYSLSKKLQ</sequence>
<feature type="domain" description="CheW-like" evidence="4">
    <location>
        <begin position="71"/>
        <end position="218"/>
    </location>
</feature>
<dbReference type="PROSITE" id="PS50851">
    <property type="entry name" value="CHEW"/>
    <property type="match status" value="1"/>
</dbReference>
<comment type="subcellular location">
    <subcellularLocation>
        <location evidence="1">Cytoplasm</location>
    </subcellularLocation>
</comment>
<organism evidence="5">
    <name type="scientific">hydrothermal vent metagenome</name>
    <dbReference type="NCBI Taxonomy" id="652676"/>
    <lineage>
        <taxon>unclassified sequences</taxon>
        <taxon>metagenomes</taxon>
        <taxon>ecological metagenomes</taxon>
    </lineage>
</organism>
<dbReference type="SMART" id="SM00260">
    <property type="entry name" value="CheW"/>
    <property type="match status" value="1"/>
</dbReference>
<dbReference type="AlphaFoldDB" id="A0A3B1BL07"/>
<dbReference type="Pfam" id="PF01584">
    <property type="entry name" value="CheW"/>
    <property type="match status" value="1"/>
</dbReference>
<accession>A0A3B1BL07</accession>
<dbReference type="EMBL" id="UOFZ01000064">
    <property type="protein sequence ID" value="VAX12823.1"/>
    <property type="molecule type" value="Genomic_DNA"/>
</dbReference>
<proteinExistence type="predicted"/>
<dbReference type="InterPro" id="IPR039315">
    <property type="entry name" value="CheW"/>
</dbReference>
<dbReference type="PANTHER" id="PTHR22617:SF45">
    <property type="entry name" value="CHEMOTAXIS PROTEIN CHEW"/>
    <property type="match status" value="1"/>
</dbReference>
<dbReference type="GO" id="GO:0005829">
    <property type="term" value="C:cytosol"/>
    <property type="evidence" value="ECO:0007669"/>
    <property type="project" value="TreeGrafter"/>
</dbReference>
<reference evidence="5" key="1">
    <citation type="submission" date="2018-06" db="EMBL/GenBank/DDBJ databases">
        <authorList>
            <person name="Zhirakovskaya E."/>
        </authorList>
    </citation>
    <scope>NUCLEOTIDE SEQUENCE</scope>
</reference>
<evidence type="ECO:0000256" key="3">
    <source>
        <dbReference type="ARBA" id="ARBA00022490"/>
    </source>
</evidence>
<dbReference type="InterPro" id="IPR036061">
    <property type="entry name" value="CheW-like_dom_sf"/>
</dbReference>
<evidence type="ECO:0000259" key="4">
    <source>
        <dbReference type="PROSITE" id="PS50851"/>
    </source>
</evidence>
<protein>
    <recommendedName>
        <fullName evidence="2">Chemotaxis protein CheW</fullName>
    </recommendedName>
</protein>
<dbReference type="InterPro" id="IPR002545">
    <property type="entry name" value="CheW-lke_dom"/>
</dbReference>
<dbReference type="Gene3D" id="2.40.50.180">
    <property type="entry name" value="CheA-289, Domain 4"/>
    <property type="match status" value="1"/>
</dbReference>
<dbReference type="GO" id="GO:0007165">
    <property type="term" value="P:signal transduction"/>
    <property type="evidence" value="ECO:0007669"/>
    <property type="project" value="InterPro"/>
</dbReference>
<dbReference type="PANTHER" id="PTHR22617">
    <property type="entry name" value="CHEMOTAXIS SENSOR HISTIDINE KINASE-RELATED"/>
    <property type="match status" value="1"/>
</dbReference>
<evidence type="ECO:0000256" key="1">
    <source>
        <dbReference type="ARBA" id="ARBA00004496"/>
    </source>
</evidence>
<evidence type="ECO:0000256" key="2">
    <source>
        <dbReference type="ARBA" id="ARBA00021483"/>
    </source>
</evidence>
<dbReference type="GO" id="GO:0006935">
    <property type="term" value="P:chemotaxis"/>
    <property type="evidence" value="ECO:0007669"/>
    <property type="project" value="InterPro"/>
</dbReference>
<gene>
    <name evidence="5" type="ORF">MNBD_GAMMA24-1813</name>
</gene>
<evidence type="ECO:0000313" key="5">
    <source>
        <dbReference type="EMBL" id="VAX12823.1"/>
    </source>
</evidence>